<protein>
    <submittedName>
        <fullName evidence="2">Uncharacterized protein</fullName>
    </submittedName>
</protein>
<feature type="region of interest" description="Disordered" evidence="1">
    <location>
        <begin position="177"/>
        <end position="278"/>
    </location>
</feature>
<dbReference type="EMBL" id="JAACJM010000004">
    <property type="protein sequence ID" value="KAF5373078.1"/>
    <property type="molecule type" value="Genomic_DNA"/>
</dbReference>
<proteinExistence type="predicted"/>
<dbReference type="AlphaFoldDB" id="A0A8H5GXU6"/>
<evidence type="ECO:0000256" key="1">
    <source>
        <dbReference type="SAM" id="MobiDB-lite"/>
    </source>
</evidence>
<accession>A0A8H5GXU6</accession>
<evidence type="ECO:0000313" key="2">
    <source>
        <dbReference type="EMBL" id="KAF5373078.1"/>
    </source>
</evidence>
<evidence type="ECO:0000313" key="3">
    <source>
        <dbReference type="Proteomes" id="UP000559256"/>
    </source>
</evidence>
<sequence>MYRLTSGLKTTHVVTVTTVGILSFLLFAPQALALPPPMFGQLQGRDISIAGGGSVCKDGEIGIGKQNQAGVGMVGVIVANDCNPICSKKPKDGPLTPDSLSPYCGTDTEYDQGCSVTCPNNRTETGGFTLPTSVITTDKRQWGNCYEAEMSQVCRYTGAVATIQYCCSIPNGGSLPTNSSTPGGTGGDGDDPNDGTTNTTSTADGDSDSDSGTATSTATDSADDSLPTDSSTDSSTDTNDPSIDSDSSTTGSDESTDSATTGSDATGSDDSVDSNPSR</sequence>
<feature type="compositionally biased region" description="Low complexity" evidence="1">
    <location>
        <begin position="194"/>
        <end position="269"/>
    </location>
</feature>
<organism evidence="2 3">
    <name type="scientific">Tetrapyrgos nigripes</name>
    <dbReference type="NCBI Taxonomy" id="182062"/>
    <lineage>
        <taxon>Eukaryota</taxon>
        <taxon>Fungi</taxon>
        <taxon>Dikarya</taxon>
        <taxon>Basidiomycota</taxon>
        <taxon>Agaricomycotina</taxon>
        <taxon>Agaricomycetes</taxon>
        <taxon>Agaricomycetidae</taxon>
        <taxon>Agaricales</taxon>
        <taxon>Marasmiineae</taxon>
        <taxon>Marasmiaceae</taxon>
        <taxon>Tetrapyrgos</taxon>
    </lineage>
</organism>
<gene>
    <name evidence="2" type="ORF">D9758_001454</name>
</gene>
<keyword evidence="3" id="KW-1185">Reference proteome</keyword>
<dbReference type="OrthoDB" id="10636934at2759"/>
<name>A0A8H5GXU6_9AGAR</name>
<dbReference type="Proteomes" id="UP000559256">
    <property type="component" value="Unassembled WGS sequence"/>
</dbReference>
<comment type="caution">
    <text evidence="2">The sequence shown here is derived from an EMBL/GenBank/DDBJ whole genome shotgun (WGS) entry which is preliminary data.</text>
</comment>
<reference evidence="2 3" key="1">
    <citation type="journal article" date="2020" name="ISME J.">
        <title>Uncovering the hidden diversity of litter-decomposition mechanisms in mushroom-forming fungi.</title>
        <authorList>
            <person name="Floudas D."/>
            <person name="Bentzer J."/>
            <person name="Ahren D."/>
            <person name="Johansson T."/>
            <person name="Persson P."/>
            <person name="Tunlid A."/>
        </authorList>
    </citation>
    <scope>NUCLEOTIDE SEQUENCE [LARGE SCALE GENOMIC DNA]</scope>
    <source>
        <strain evidence="2 3">CBS 291.85</strain>
    </source>
</reference>